<feature type="region of interest" description="Disordered" evidence="1">
    <location>
        <begin position="65"/>
        <end position="87"/>
    </location>
</feature>
<dbReference type="AlphaFoldDB" id="A0A165G614"/>
<feature type="compositionally biased region" description="Basic and acidic residues" evidence="1">
    <location>
        <begin position="19"/>
        <end position="35"/>
    </location>
</feature>
<feature type="region of interest" description="Disordered" evidence="1">
    <location>
        <begin position="1"/>
        <end position="45"/>
    </location>
</feature>
<keyword evidence="3" id="KW-1185">Reference proteome</keyword>
<proteinExistence type="predicted"/>
<sequence>MAKGIIPCDVPVNGSQDSAKIENTDRRGSEVKADESGDGIADSERENAIKIRQLELAKLKEERGNGKRIVKHEESDRHSKRMKVEQIETRSGVSDVIDLKLQTCSMKLHATLMGRSSTLVSLTMAHRSI</sequence>
<dbReference type="EMBL" id="KV423960">
    <property type="protein sequence ID" value="KZT57643.1"/>
    <property type="molecule type" value="Genomic_DNA"/>
</dbReference>
<dbReference type="Proteomes" id="UP000076842">
    <property type="component" value="Unassembled WGS sequence"/>
</dbReference>
<protein>
    <submittedName>
        <fullName evidence="2">Uncharacterized protein</fullName>
    </submittedName>
</protein>
<evidence type="ECO:0000313" key="3">
    <source>
        <dbReference type="Proteomes" id="UP000076842"/>
    </source>
</evidence>
<organism evidence="2 3">
    <name type="scientific">Calocera cornea HHB12733</name>
    <dbReference type="NCBI Taxonomy" id="1353952"/>
    <lineage>
        <taxon>Eukaryota</taxon>
        <taxon>Fungi</taxon>
        <taxon>Dikarya</taxon>
        <taxon>Basidiomycota</taxon>
        <taxon>Agaricomycotina</taxon>
        <taxon>Dacrymycetes</taxon>
        <taxon>Dacrymycetales</taxon>
        <taxon>Dacrymycetaceae</taxon>
        <taxon>Calocera</taxon>
    </lineage>
</organism>
<evidence type="ECO:0000256" key="1">
    <source>
        <dbReference type="SAM" id="MobiDB-lite"/>
    </source>
</evidence>
<dbReference type="InParanoid" id="A0A165G614"/>
<reference evidence="2 3" key="1">
    <citation type="journal article" date="2016" name="Mol. Biol. Evol.">
        <title>Comparative Genomics of Early-Diverging Mushroom-Forming Fungi Provides Insights into the Origins of Lignocellulose Decay Capabilities.</title>
        <authorList>
            <person name="Nagy L.G."/>
            <person name="Riley R."/>
            <person name="Tritt A."/>
            <person name="Adam C."/>
            <person name="Daum C."/>
            <person name="Floudas D."/>
            <person name="Sun H."/>
            <person name="Yadav J.S."/>
            <person name="Pangilinan J."/>
            <person name="Larsson K.H."/>
            <person name="Matsuura K."/>
            <person name="Barry K."/>
            <person name="Labutti K."/>
            <person name="Kuo R."/>
            <person name="Ohm R.A."/>
            <person name="Bhattacharya S.S."/>
            <person name="Shirouzu T."/>
            <person name="Yoshinaga Y."/>
            <person name="Martin F.M."/>
            <person name="Grigoriev I.V."/>
            <person name="Hibbett D.S."/>
        </authorList>
    </citation>
    <scope>NUCLEOTIDE SEQUENCE [LARGE SCALE GENOMIC DNA]</scope>
    <source>
        <strain evidence="2 3">HHB12733</strain>
    </source>
</reference>
<evidence type="ECO:0000313" key="2">
    <source>
        <dbReference type="EMBL" id="KZT57643.1"/>
    </source>
</evidence>
<name>A0A165G614_9BASI</name>
<gene>
    <name evidence="2" type="ORF">CALCODRAFT_272271</name>
</gene>
<accession>A0A165G614</accession>